<reference evidence="7 8" key="1">
    <citation type="journal article" date="2013" name="Gut Pathog.">
        <title>Draft genome of Ochrobactrum intermedium strain M86 isolated from non-ulcer dyspeptic individual from India.</title>
        <authorList>
            <person name="Kulkarni G."/>
            <person name="Dhotre D."/>
            <person name="Dharne M."/>
            <person name="Shetty S."/>
            <person name="Chowdhury S."/>
            <person name="Misra V."/>
            <person name="Misra S."/>
            <person name="Patole M."/>
            <person name="Shouche Y."/>
        </authorList>
    </citation>
    <scope>NUCLEOTIDE SEQUENCE [LARGE SCALE GENOMIC DNA]</scope>
    <source>
        <strain evidence="7 8">M86</strain>
    </source>
</reference>
<evidence type="ECO:0000256" key="1">
    <source>
        <dbReference type="ARBA" id="ARBA00004370"/>
    </source>
</evidence>
<evidence type="ECO:0000313" key="7">
    <source>
        <dbReference type="EMBL" id="ELT50473.1"/>
    </source>
</evidence>
<protein>
    <submittedName>
        <fullName evidence="7">Oligopeptide/dipeptide ABC transporter ATPase</fullName>
    </submittedName>
</protein>
<evidence type="ECO:0000256" key="2">
    <source>
        <dbReference type="ARBA" id="ARBA00005417"/>
    </source>
</evidence>
<dbReference type="GO" id="GO:0016020">
    <property type="term" value="C:membrane"/>
    <property type="evidence" value="ECO:0007669"/>
    <property type="project" value="UniProtKB-SubCell"/>
</dbReference>
<comment type="similarity">
    <text evidence="2">Belongs to the ABC transporter superfamily.</text>
</comment>
<sequence>MTDQRPLLRVRNLRTEFKSHRGTVRILDNVSFDVGQGRIVGLVGESGSGKSMTALS</sequence>
<evidence type="ECO:0000256" key="4">
    <source>
        <dbReference type="ARBA" id="ARBA00022475"/>
    </source>
</evidence>
<keyword evidence="5" id="KW-0472">Membrane</keyword>
<comment type="caution">
    <text evidence="7">The sequence shown here is derived from an EMBL/GenBank/DDBJ whole genome shotgun (WGS) entry which is preliminary data.</text>
</comment>
<dbReference type="EMBL" id="AOGE01000010">
    <property type="protein sequence ID" value="ELT50473.1"/>
    <property type="molecule type" value="Genomic_DNA"/>
</dbReference>
<evidence type="ECO:0000313" key="8">
    <source>
        <dbReference type="Proteomes" id="UP000011971"/>
    </source>
</evidence>
<name>M5JRP5_9HYPH</name>
<evidence type="ECO:0000256" key="3">
    <source>
        <dbReference type="ARBA" id="ARBA00022448"/>
    </source>
</evidence>
<feature type="domain" description="ABC transporter" evidence="6">
    <location>
        <begin position="27"/>
        <end position="53"/>
    </location>
</feature>
<dbReference type="GO" id="GO:0016887">
    <property type="term" value="F:ATP hydrolysis activity"/>
    <property type="evidence" value="ECO:0007669"/>
    <property type="project" value="InterPro"/>
</dbReference>
<dbReference type="InterPro" id="IPR027417">
    <property type="entry name" value="P-loop_NTPase"/>
</dbReference>
<dbReference type="InterPro" id="IPR050388">
    <property type="entry name" value="ABC_Ni/Peptide_Import"/>
</dbReference>
<dbReference type="PATRIC" id="fig|1234597.4.peg.842"/>
<dbReference type="PANTHER" id="PTHR43297:SF2">
    <property type="entry name" value="DIPEPTIDE TRANSPORT ATP-BINDING PROTEIN DPPD"/>
    <property type="match status" value="1"/>
</dbReference>
<proteinExistence type="inferred from homology"/>
<dbReference type="PANTHER" id="PTHR43297">
    <property type="entry name" value="OLIGOPEPTIDE TRANSPORT ATP-BINDING PROTEIN APPD"/>
    <property type="match status" value="1"/>
</dbReference>
<dbReference type="InterPro" id="IPR003439">
    <property type="entry name" value="ABC_transporter-like_ATP-bd"/>
</dbReference>
<dbReference type="AlphaFoldDB" id="M5JRP5"/>
<accession>M5JRP5</accession>
<keyword evidence="3" id="KW-0813">Transport</keyword>
<keyword evidence="4" id="KW-1003">Cell membrane</keyword>
<gene>
    <name evidence="7" type="ORF">D584_04093</name>
</gene>
<evidence type="ECO:0000256" key="5">
    <source>
        <dbReference type="ARBA" id="ARBA00023136"/>
    </source>
</evidence>
<dbReference type="Pfam" id="PF00005">
    <property type="entry name" value="ABC_tran"/>
    <property type="match status" value="1"/>
</dbReference>
<evidence type="ECO:0000259" key="6">
    <source>
        <dbReference type="Pfam" id="PF00005"/>
    </source>
</evidence>
<comment type="subcellular location">
    <subcellularLocation>
        <location evidence="1">Membrane</location>
    </subcellularLocation>
</comment>
<dbReference type="RefSeq" id="WP_006470755.1">
    <property type="nucleotide sequence ID" value="NZ_AOGE01000010.1"/>
</dbReference>
<dbReference type="Gene3D" id="3.40.50.300">
    <property type="entry name" value="P-loop containing nucleotide triphosphate hydrolases"/>
    <property type="match status" value="1"/>
</dbReference>
<dbReference type="GO" id="GO:0005524">
    <property type="term" value="F:ATP binding"/>
    <property type="evidence" value="ECO:0007669"/>
    <property type="project" value="InterPro"/>
</dbReference>
<dbReference type="Proteomes" id="UP000011971">
    <property type="component" value="Unassembled WGS sequence"/>
</dbReference>
<dbReference type="SUPFAM" id="SSF52540">
    <property type="entry name" value="P-loop containing nucleoside triphosphate hydrolases"/>
    <property type="match status" value="1"/>
</dbReference>
<organism evidence="7 8">
    <name type="scientific">Brucella intermedia M86</name>
    <dbReference type="NCBI Taxonomy" id="1234597"/>
    <lineage>
        <taxon>Bacteria</taxon>
        <taxon>Pseudomonadati</taxon>
        <taxon>Pseudomonadota</taxon>
        <taxon>Alphaproteobacteria</taxon>
        <taxon>Hyphomicrobiales</taxon>
        <taxon>Brucellaceae</taxon>
        <taxon>Brucella/Ochrobactrum group</taxon>
        <taxon>Brucella</taxon>
    </lineage>
</organism>